<comment type="caution">
    <text evidence="1">The sequence shown here is derived from an EMBL/GenBank/DDBJ whole genome shotgun (WGS) entry which is preliminary data.</text>
</comment>
<dbReference type="RefSeq" id="WP_264462802.1">
    <property type="nucleotide sequence ID" value="NZ_JAOXJG010000026.1"/>
</dbReference>
<reference evidence="1" key="1">
    <citation type="submission" date="2022-10" db="EMBL/GenBank/DDBJ databases">
        <title>De novo draft assembly of the Pseudomonas pretiosus genome isolated from the plants rhizorohere.</title>
        <authorList>
            <person name="Robas M."/>
            <person name="Fernandez V.M."/>
            <person name="Provanza A."/>
            <person name="Jimenez P.A."/>
        </authorList>
    </citation>
    <scope>NUCLEOTIDE SEQUENCE</scope>
    <source>
        <strain evidence="1">SAICEU11T</strain>
    </source>
</reference>
<proteinExistence type="predicted"/>
<evidence type="ECO:0000313" key="1">
    <source>
        <dbReference type="EMBL" id="MCW1241898.1"/>
    </source>
</evidence>
<evidence type="ECO:0008006" key="3">
    <source>
        <dbReference type="Google" id="ProtNLM"/>
    </source>
</evidence>
<name>A0ABT3EYJ8_9BACI</name>
<dbReference type="Proteomes" id="UP001060566">
    <property type="component" value="Unassembled WGS sequence"/>
</dbReference>
<dbReference type="GeneID" id="301200759"/>
<sequence>MFEKFFARFRKAPHVRKVLRDNFLDLTKGQYENLCDWENIHVNMIPIMHDYRLDNGVSIIEVFHKNATFKLYTEVVNKRIIRAYVM</sequence>
<keyword evidence="2" id="KW-1185">Reference proteome</keyword>
<accession>A0ABT3EYJ8</accession>
<gene>
    <name evidence="1" type="ORF">NGM45_23010</name>
</gene>
<organism evidence="1 2">
    <name type="scientific">Bacillus pretiosus</name>
    <dbReference type="NCBI Taxonomy" id="2983392"/>
    <lineage>
        <taxon>Bacteria</taxon>
        <taxon>Bacillati</taxon>
        <taxon>Bacillota</taxon>
        <taxon>Bacilli</taxon>
        <taxon>Bacillales</taxon>
        <taxon>Bacillaceae</taxon>
        <taxon>Bacillus</taxon>
    </lineage>
</organism>
<evidence type="ECO:0000313" key="2">
    <source>
        <dbReference type="Proteomes" id="UP001060566"/>
    </source>
</evidence>
<dbReference type="EMBL" id="JAOXJG010000026">
    <property type="protein sequence ID" value="MCW1241898.1"/>
    <property type="molecule type" value="Genomic_DNA"/>
</dbReference>
<protein>
    <recommendedName>
        <fullName evidence="3">DUF4258 domain-containing protein</fullName>
    </recommendedName>
</protein>